<dbReference type="Gene3D" id="3.40.50.1110">
    <property type="entry name" value="SGNH hydrolase"/>
    <property type="match status" value="1"/>
</dbReference>
<organism evidence="1">
    <name type="scientific">marine sediment metagenome</name>
    <dbReference type="NCBI Taxonomy" id="412755"/>
    <lineage>
        <taxon>unclassified sequences</taxon>
        <taxon>metagenomes</taxon>
        <taxon>ecological metagenomes</taxon>
    </lineage>
</organism>
<name>X0WT73_9ZZZZ</name>
<dbReference type="SUPFAM" id="SSF52266">
    <property type="entry name" value="SGNH hydrolase"/>
    <property type="match status" value="1"/>
</dbReference>
<sequence>DYLHRVQGKGGKKLPLLMLLATEFQLPRRVYYLVERFAPTERDVQERIWQVANFSEKVELRKSVPVSDREPAMNLEPYEAYLRTLVGVARAHGFALVFMTQASSWNSAVDPEIAEWHWMLHRFGVTYREEVMDRAIEAYNDVMRRIAREFDVPLYDLARHLPKSSEYFYDDFHFNVGGAAAAGRALAAFLIERGQVPEQLPAPGR</sequence>
<dbReference type="AlphaFoldDB" id="X0WT73"/>
<dbReference type="EMBL" id="BARS01042903">
    <property type="protein sequence ID" value="GAG33855.1"/>
    <property type="molecule type" value="Genomic_DNA"/>
</dbReference>
<proteinExistence type="predicted"/>
<dbReference type="InterPro" id="IPR036514">
    <property type="entry name" value="SGNH_hydro_sf"/>
</dbReference>
<protein>
    <recommendedName>
        <fullName evidence="2">SGNH hydrolase-type esterase domain-containing protein</fullName>
    </recommendedName>
</protein>
<gene>
    <name evidence="1" type="ORF">S01H1_65026</name>
</gene>
<reference evidence="1" key="1">
    <citation type="journal article" date="2014" name="Front. Microbiol.">
        <title>High frequency of phylogenetically diverse reductive dehalogenase-homologous genes in deep subseafloor sedimentary metagenomes.</title>
        <authorList>
            <person name="Kawai M."/>
            <person name="Futagami T."/>
            <person name="Toyoda A."/>
            <person name="Takaki Y."/>
            <person name="Nishi S."/>
            <person name="Hori S."/>
            <person name="Arai W."/>
            <person name="Tsubouchi T."/>
            <person name="Morono Y."/>
            <person name="Uchiyama I."/>
            <person name="Ito T."/>
            <person name="Fujiyama A."/>
            <person name="Inagaki F."/>
            <person name="Takami H."/>
        </authorList>
    </citation>
    <scope>NUCLEOTIDE SEQUENCE</scope>
    <source>
        <strain evidence="1">Expedition CK06-06</strain>
    </source>
</reference>
<evidence type="ECO:0000313" key="1">
    <source>
        <dbReference type="EMBL" id="GAG33855.1"/>
    </source>
</evidence>
<evidence type="ECO:0008006" key="2">
    <source>
        <dbReference type="Google" id="ProtNLM"/>
    </source>
</evidence>
<comment type="caution">
    <text evidence="1">The sequence shown here is derived from an EMBL/GenBank/DDBJ whole genome shotgun (WGS) entry which is preliminary data.</text>
</comment>
<feature type="non-terminal residue" evidence="1">
    <location>
        <position position="1"/>
    </location>
</feature>
<accession>X0WT73</accession>